<dbReference type="Proteomes" id="UP000031546">
    <property type="component" value="Unassembled WGS sequence"/>
</dbReference>
<dbReference type="Pfam" id="PF02028">
    <property type="entry name" value="BCCT"/>
    <property type="match status" value="1"/>
</dbReference>
<comment type="caution">
    <text evidence="9">The sequence shown here is derived from an EMBL/GenBank/DDBJ whole genome shotgun (WGS) entry which is preliminary data.</text>
</comment>
<evidence type="ECO:0000256" key="2">
    <source>
        <dbReference type="ARBA" id="ARBA00005658"/>
    </source>
</evidence>
<feature type="transmembrane region" description="Helical" evidence="8">
    <location>
        <begin position="463"/>
        <end position="490"/>
    </location>
</feature>
<gene>
    <name evidence="10" type="ORF">F7P68_0006165</name>
    <name evidence="9" type="ORF">SN16_04830</name>
</gene>
<dbReference type="GeneID" id="77844871"/>
<keyword evidence="7 8" id="KW-0472">Membrane</keyword>
<dbReference type="RefSeq" id="WP_040105468.1">
    <property type="nucleotide sequence ID" value="NZ_JABEVU030000001.1"/>
</dbReference>
<reference evidence="10" key="2">
    <citation type="submission" date="2020-04" db="EMBL/GenBank/DDBJ databases">
        <authorList>
            <person name="Tanveer F."/>
            <person name="Xie Y."/>
            <person name="Shinwari Z.K."/>
        </authorList>
    </citation>
    <scope>NUCLEOTIDE SEQUENCE</scope>
    <source>
        <strain evidence="10">MOSEL-ME25</strain>
    </source>
</reference>
<feature type="transmembrane region" description="Helical" evidence="8">
    <location>
        <begin position="7"/>
        <end position="28"/>
    </location>
</feature>
<dbReference type="Proteomes" id="UP000527860">
    <property type="component" value="Unassembled WGS sequence"/>
</dbReference>
<evidence type="ECO:0000313" key="11">
    <source>
        <dbReference type="Proteomes" id="UP000031546"/>
    </source>
</evidence>
<dbReference type="GO" id="GO:0022857">
    <property type="term" value="F:transmembrane transporter activity"/>
    <property type="evidence" value="ECO:0007669"/>
    <property type="project" value="InterPro"/>
</dbReference>
<accession>A0A0C2DN12</accession>
<proteinExistence type="inferred from homology"/>
<feature type="transmembrane region" description="Helical" evidence="8">
    <location>
        <begin position="438"/>
        <end position="457"/>
    </location>
</feature>
<keyword evidence="6 8" id="KW-1133">Transmembrane helix</keyword>
<sequence>MQAKKSITLVFWLALAFCILFVGVGAIIPESMEASTQYITTLISKNFSWYYLLLILAILFVCIYLLFSRFSSITLGKEGEDPEFSLHSWFAMLFSAGMGIGLVFWTTAEPISHAFSASPIAEPGTQDAIDQAMQFSFFHWGIHAWAVYGIVALVFAYFNFHKGYKGLVSSTLTPLFGEKRMWGPLGILIDVLAVIATVTGVAATLGFGALQINQGFNFLFGVPANFLIQFLIIAVATLLFTWSTWSGINRGIKMLSNFNMVIAVIVLVGLFLVGPTLYILNMFTSSLGSYIANFFDMSLRLPMNDTEAFSWIQGWTIFYWAWWVSWAPFVGIFIARVSKGRTIKEFILGVLFAPTLVCFIFFAVFGASAINLQVEGVADIASYATETATFAMLEQYPLGFILSLLTLVVIAVFFITSADSATYVIGMLTTNGNNLPSGVVKIIWGIILSAFALIMIYTGGTQAIQNLLIIAALPFSLIIIFMIWSLFLALTKDHPRSSSAHGVVHEEDIKLKE</sequence>
<reference evidence="10" key="3">
    <citation type="submission" date="2022-12" db="EMBL/GenBank/DDBJ databases">
        <title>Genome analysis and biological profiling of marine Salinicoccus roseus MOSEL-ME25.</title>
        <authorList>
            <person name="Mirza F.T."/>
            <person name="Xie Y."/>
            <person name="Shinwari Z.K."/>
        </authorList>
    </citation>
    <scope>NUCLEOTIDE SEQUENCE</scope>
    <source>
        <strain evidence="10">MOSEL-ME25</strain>
    </source>
</reference>
<comment type="similarity">
    <text evidence="2">Belongs to the BCCT transporter (TC 2.A.15) family.</text>
</comment>
<dbReference type="AlphaFoldDB" id="A0A0C2DN12"/>
<feature type="transmembrane region" description="Helical" evidence="8">
    <location>
        <begin position="226"/>
        <end position="248"/>
    </location>
</feature>
<evidence type="ECO:0000256" key="6">
    <source>
        <dbReference type="ARBA" id="ARBA00022989"/>
    </source>
</evidence>
<dbReference type="InterPro" id="IPR000060">
    <property type="entry name" value="BCCT_transptr"/>
</dbReference>
<keyword evidence="5 8" id="KW-0812">Transmembrane</keyword>
<evidence type="ECO:0000256" key="3">
    <source>
        <dbReference type="ARBA" id="ARBA00022448"/>
    </source>
</evidence>
<dbReference type="NCBIfam" id="TIGR00842">
    <property type="entry name" value="bcct"/>
    <property type="match status" value="1"/>
</dbReference>
<evidence type="ECO:0000313" key="12">
    <source>
        <dbReference type="Proteomes" id="UP000527860"/>
    </source>
</evidence>
<feature type="transmembrane region" description="Helical" evidence="8">
    <location>
        <begin position="88"/>
        <end position="108"/>
    </location>
</feature>
<feature type="transmembrane region" description="Helical" evidence="8">
    <location>
        <begin position="347"/>
        <end position="370"/>
    </location>
</feature>
<feature type="transmembrane region" description="Helical" evidence="8">
    <location>
        <begin position="142"/>
        <end position="160"/>
    </location>
</feature>
<feature type="transmembrane region" description="Helical" evidence="8">
    <location>
        <begin position="260"/>
        <end position="280"/>
    </location>
</feature>
<keyword evidence="4" id="KW-1003">Cell membrane</keyword>
<dbReference type="OrthoDB" id="9775735at2"/>
<reference evidence="9 11" key="1">
    <citation type="submission" date="2015-01" db="EMBL/GenBank/DDBJ databases">
        <title>Genome sequences of high lactate-tolerant strain Salinicoccus roseus W12 with industrial interest.</title>
        <authorList>
            <person name="Wang H."/>
            <person name="Yu B."/>
        </authorList>
    </citation>
    <scope>NUCLEOTIDE SEQUENCE [LARGE SCALE GENOMIC DNA]</scope>
    <source>
        <strain evidence="9 11">W12</strain>
    </source>
</reference>
<keyword evidence="3" id="KW-0813">Transport</keyword>
<evidence type="ECO:0000256" key="5">
    <source>
        <dbReference type="ARBA" id="ARBA00022692"/>
    </source>
</evidence>
<dbReference type="EMBL" id="JXII01000003">
    <property type="protein sequence ID" value="KIH71358.1"/>
    <property type="molecule type" value="Genomic_DNA"/>
</dbReference>
<feature type="transmembrane region" description="Helical" evidence="8">
    <location>
        <begin position="317"/>
        <end position="335"/>
    </location>
</feature>
<comment type="subcellular location">
    <subcellularLocation>
        <location evidence="1">Cell membrane</location>
        <topology evidence="1">Multi-pass membrane protein</topology>
    </subcellularLocation>
</comment>
<feature type="transmembrane region" description="Helical" evidence="8">
    <location>
        <begin position="181"/>
        <end position="206"/>
    </location>
</feature>
<dbReference type="EMBL" id="JABEVU030000001">
    <property type="protein sequence ID" value="MDB0580108.1"/>
    <property type="molecule type" value="Genomic_DNA"/>
</dbReference>
<evidence type="ECO:0000256" key="4">
    <source>
        <dbReference type="ARBA" id="ARBA00022475"/>
    </source>
</evidence>
<dbReference type="InterPro" id="IPR018093">
    <property type="entry name" value="BCCT_CS"/>
</dbReference>
<evidence type="ECO:0000256" key="7">
    <source>
        <dbReference type="ARBA" id="ARBA00023136"/>
    </source>
</evidence>
<dbReference type="PANTHER" id="PTHR30047:SF7">
    <property type="entry name" value="HIGH-AFFINITY CHOLINE TRANSPORT PROTEIN"/>
    <property type="match status" value="1"/>
</dbReference>
<protein>
    <submittedName>
        <fullName evidence="10">BCCT family transporter</fullName>
    </submittedName>
    <submittedName>
        <fullName evidence="9">Choline transporter</fullName>
    </submittedName>
</protein>
<keyword evidence="12" id="KW-1185">Reference proteome</keyword>
<name>A0A0C2DN12_9STAP</name>
<dbReference type="STRING" id="45670.SN16_04830"/>
<feature type="transmembrane region" description="Helical" evidence="8">
    <location>
        <begin position="48"/>
        <end position="67"/>
    </location>
</feature>
<dbReference type="PROSITE" id="PS01303">
    <property type="entry name" value="BCCT"/>
    <property type="match status" value="1"/>
</dbReference>
<organism evidence="9 11">
    <name type="scientific">Salinicoccus roseus</name>
    <dbReference type="NCBI Taxonomy" id="45670"/>
    <lineage>
        <taxon>Bacteria</taxon>
        <taxon>Bacillati</taxon>
        <taxon>Bacillota</taxon>
        <taxon>Bacilli</taxon>
        <taxon>Bacillales</taxon>
        <taxon>Staphylococcaceae</taxon>
        <taxon>Salinicoccus</taxon>
    </lineage>
</organism>
<dbReference type="GO" id="GO:0005886">
    <property type="term" value="C:plasma membrane"/>
    <property type="evidence" value="ECO:0007669"/>
    <property type="project" value="UniProtKB-SubCell"/>
</dbReference>
<evidence type="ECO:0000256" key="8">
    <source>
        <dbReference type="SAM" id="Phobius"/>
    </source>
</evidence>
<dbReference type="PANTHER" id="PTHR30047">
    <property type="entry name" value="HIGH-AFFINITY CHOLINE TRANSPORT PROTEIN-RELATED"/>
    <property type="match status" value="1"/>
</dbReference>
<evidence type="ECO:0000313" key="10">
    <source>
        <dbReference type="EMBL" id="MDB0580108.1"/>
    </source>
</evidence>
<feature type="transmembrane region" description="Helical" evidence="8">
    <location>
        <begin position="400"/>
        <end position="426"/>
    </location>
</feature>
<evidence type="ECO:0000256" key="1">
    <source>
        <dbReference type="ARBA" id="ARBA00004651"/>
    </source>
</evidence>
<evidence type="ECO:0000313" key="9">
    <source>
        <dbReference type="EMBL" id="KIH71358.1"/>
    </source>
</evidence>